<evidence type="ECO:0000256" key="2">
    <source>
        <dbReference type="ARBA" id="ARBA00022692"/>
    </source>
</evidence>
<sequence>MRYFHAALGFVLFLVALGFALKNATPITLHYYLGFAWQAPLSLTLLIAFVAGVVAGLITCSSLLISQRRRLAALQRELDTLQSRHE</sequence>
<dbReference type="InterPro" id="IPR010445">
    <property type="entry name" value="LapA_dom"/>
</dbReference>
<keyword evidence="4 5" id="KW-0472">Membrane</keyword>
<evidence type="ECO:0000256" key="1">
    <source>
        <dbReference type="ARBA" id="ARBA00022475"/>
    </source>
</evidence>
<evidence type="ECO:0000313" key="7">
    <source>
        <dbReference type="EMBL" id="OIQ78894.1"/>
    </source>
</evidence>
<feature type="transmembrane region" description="Helical" evidence="5">
    <location>
        <begin position="44"/>
        <end position="66"/>
    </location>
</feature>
<keyword evidence="1" id="KW-1003">Cell membrane</keyword>
<keyword evidence="3 5" id="KW-1133">Transmembrane helix</keyword>
<feature type="domain" description="Lipopolysaccharide assembly protein A" evidence="6">
    <location>
        <begin position="22"/>
        <end position="83"/>
    </location>
</feature>
<evidence type="ECO:0000256" key="3">
    <source>
        <dbReference type="ARBA" id="ARBA00022989"/>
    </source>
</evidence>
<comment type="caution">
    <text evidence="7">The sequence shown here is derived from an EMBL/GenBank/DDBJ whole genome shotgun (WGS) entry which is preliminary data.</text>
</comment>
<reference evidence="7" key="1">
    <citation type="submission" date="2016-10" db="EMBL/GenBank/DDBJ databases">
        <title>Sequence of Gallionella enrichment culture.</title>
        <authorList>
            <person name="Poehlein A."/>
            <person name="Muehling M."/>
            <person name="Daniel R."/>
        </authorList>
    </citation>
    <scope>NUCLEOTIDE SEQUENCE</scope>
</reference>
<evidence type="ECO:0000256" key="5">
    <source>
        <dbReference type="SAM" id="Phobius"/>
    </source>
</evidence>
<protein>
    <recommendedName>
        <fullName evidence="6">Lipopolysaccharide assembly protein A domain-containing protein</fullName>
    </recommendedName>
</protein>
<dbReference type="GO" id="GO:0005886">
    <property type="term" value="C:plasma membrane"/>
    <property type="evidence" value="ECO:0007669"/>
    <property type="project" value="InterPro"/>
</dbReference>
<evidence type="ECO:0000256" key="4">
    <source>
        <dbReference type="ARBA" id="ARBA00023136"/>
    </source>
</evidence>
<gene>
    <name evidence="7" type="ORF">GALL_393930</name>
</gene>
<proteinExistence type="predicted"/>
<dbReference type="AlphaFoldDB" id="A0A1J5Q5G7"/>
<keyword evidence="2 5" id="KW-0812">Transmembrane</keyword>
<evidence type="ECO:0000259" key="6">
    <source>
        <dbReference type="Pfam" id="PF06305"/>
    </source>
</evidence>
<name>A0A1J5Q5G7_9ZZZZ</name>
<accession>A0A1J5Q5G7</accession>
<organism evidence="7">
    <name type="scientific">mine drainage metagenome</name>
    <dbReference type="NCBI Taxonomy" id="410659"/>
    <lineage>
        <taxon>unclassified sequences</taxon>
        <taxon>metagenomes</taxon>
        <taxon>ecological metagenomes</taxon>
    </lineage>
</organism>
<dbReference type="EMBL" id="MLJW01001314">
    <property type="protein sequence ID" value="OIQ78894.1"/>
    <property type="molecule type" value="Genomic_DNA"/>
</dbReference>
<dbReference type="Pfam" id="PF06305">
    <property type="entry name" value="LapA_dom"/>
    <property type="match status" value="1"/>
</dbReference>